<evidence type="ECO:0000256" key="1">
    <source>
        <dbReference type="ARBA" id="ARBA00000085"/>
    </source>
</evidence>
<evidence type="ECO:0000259" key="17">
    <source>
        <dbReference type="PROSITE" id="PS50113"/>
    </source>
</evidence>
<organism evidence="18 19">
    <name type="scientific">Methanolobus profundi</name>
    <dbReference type="NCBI Taxonomy" id="487685"/>
    <lineage>
        <taxon>Archaea</taxon>
        <taxon>Methanobacteriati</taxon>
        <taxon>Methanobacteriota</taxon>
        <taxon>Stenosarchaea group</taxon>
        <taxon>Methanomicrobia</taxon>
        <taxon>Methanosarcinales</taxon>
        <taxon>Methanosarcinaceae</taxon>
        <taxon>Methanolobus</taxon>
    </lineage>
</organism>
<dbReference type="CDD" id="cd00082">
    <property type="entry name" value="HisKA"/>
    <property type="match status" value="1"/>
</dbReference>
<dbReference type="Gene3D" id="3.40.50.2300">
    <property type="match status" value="2"/>
</dbReference>
<dbReference type="InterPro" id="IPR013655">
    <property type="entry name" value="PAS_fold_3"/>
</dbReference>
<dbReference type="InterPro" id="IPR003594">
    <property type="entry name" value="HATPase_dom"/>
</dbReference>
<dbReference type="NCBIfam" id="TIGR00229">
    <property type="entry name" value="sensory_box"/>
    <property type="match status" value="1"/>
</dbReference>
<dbReference type="Pfam" id="PF00512">
    <property type="entry name" value="HisKA"/>
    <property type="match status" value="1"/>
</dbReference>
<keyword evidence="13" id="KW-0812">Transmembrane</keyword>
<dbReference type="InterPro" id="IPR001610">
    <property type="entry name" value="PAC"/>
</dbReference>
<dbReference type="RefSeq" id="WP_091932225.1">
    <property type="nucleotide sequence ID" value="NZ_FOUJ01000001.1"/>
</dbReference>
<dbReference type="Pfam" id="PF02518">
    <property type="entry name" value="HATPase_c"/>
    <property type="match status" value="1"/>
</dbReference>
<evidence type="ECO:0000256" key="3">
    <source>
        <dbReference type="ARBA" id="ARBA00012438"/>
    </source>
</evidence>
<dbReference type="InterPro" id="IPR029016">
    <property type="entry name" value="GAF-like_dom_sf"/>
</dbReference>
<name>A0A1I4NXH6_9EURY</name>
<keyword evidence="19" id="KW-1185">Reference proteome</keyword>
<dbReference type="OrthoDB" id="342253at2157"/>
<dbReference type="SMART" id="SM00387">
    <property type="entry name" value="HATPase_c"/>
    <property type="match status" value="1"/>
</dbReference>
<proteinExistence type="predicted"/>
<evidence type="ECO:0000256" key="12">
    <source>
        <dbReference type="PROSITE-ProRule" id="PRU00169"/>
    </source>
</evidence>
<dbReference type="PANTHER" id="PTHR43047:SF72">
    <property type="entry name" value="OSMOSENSING HISTIDINE PROTEIN KINASE SLN1"/>
    <property type="match status" value="1"/>
</dbReference>
<dbReference type="Pfam" id="PF08447">
    <property type="entry name" value="PAS_3"/>
    <property type="match status" value="1"/>
</dbReference>
<evidence type="ECO:0000256" key="2">
    <source>
        <dbReference type="ARBA" id="ARBA00004370"/>
    </source>
</evidence>
<dbReference type="EMBL" id="FOUJ01000001">
    <property type="protein sequence ID" value="SFM20264.1"/>
    <property type="molecule type" value="Genomic_DNA"/>
</dbReference>
<feature type="modified residue" description="4-aspartylphosphate" evidence="12">
    <location>
        <position position="993"/>
    </location>
</feature>
<dbReference type="Pfam" id="PF01590">
    <property type="entry name" value="GAF"/>
    <property type="match status" value="1"/>
</dbReference>
<evidence type="ECO:0000256" key="10">
    <source>
        <dbReference type="ARBA" id="ARBA00023136"/>
    </source>
</evidence>
<dbReference type="Gene3D" id="1.10.287.130">
    <property type="match status" value="1"/>
</dbReference>
<dbReference type="InterPro" id="IPR000014">
    <property type="entry name" value="PAS"/>
</dbReference>
<dbReference type="InterPro" id="IPR005467">
    <property type="entry name" value="His_kinase_dom"/>
</dbReference>
<keyword evidence="5" id="KW-0808">Transferase</keyword>
<dbReference type="STRING" id="487685.SAMN04488696_0325"/>
<dbReference type="SMART" id="SM00086">
    <property type="entry name" value="PAC"/>
    <property type="match status" value="1"/>
</dbReference>
<dbReference type="GO" id="GO:0000155">
    <property type="term" value="F:phosphorelay sensor kinase activity"/>
    <property type="evidence" value="ECO:0007669"/>
    <property type="project" value="InterPro"/>
</dbReference>
<evidence type="ECO:0000256" key="13">
    <source>
        <dbReference type="SAM" id="Phobius"/>
    </source>
</evidence>
<dbReference type="Gene3D" id="3.30.565.10">
    <property type="entry name" value="Histidine kinase-like ATPase, C-terminal domain"/>
    <property type="match status" value="1"/>
</dbReference>
<evidence type="ECO:0000256" key="4">
    <source>
        <dbReference type="ARBA" id="ARBA00022553"/>
    </source>
</evidence>
<dbReference type="EC" id="2.7.13.3" evidence="3"/>
<dbReference type="Pfam" id="PF12974">
    <property type="entry name" value="Phosphonate-bd"/>
    <property type="match status" value="1"/>
</dbReference>
<keyword evidence="9" id="KW-0902">Two-component regulatory system</keyword>
<dbReference type="SUPFAM" id="SSF55781">
    <property type="entry name" value="GAF domain-like"/>
    <property type="match status" value="1"/>
</dbReference>
<evidence type="ECO:0000313" key="18">
    <source>
        <dbReference type="EMBL" id="SFM20264.1"/>
    </source>
</evidence>
<keyword evidence="13" id="KW-1133">Transmembrane helix</keyword>
<dbReference type="PROSITE" id="PS50113">
    <property type="entry name" value="PAC"/>
    <property type="match status" value="1"/>
</dbReference>
<sequence length="1187" mass="132600">MKINNRSLCTVFIIFLLIFLLSGSVRSDDEDTLIIGVLVGDDQQRPFERMSGMSEYLSSDITEFTFEIVPLDYHSMDEEIVAGNIDFLIVDPATYVILEKTHGISSIATMETIAYLPSDYTQKVSVHQVGSVIFTKAERTDIDNIGDLSGLSLLALETPSSEGWWTTRMELEAHKIDYENDLGTLEFRNDPESIVLSIVAGEFDAGNVPSGILEKMHMEGKIDINDLNVLHSQSYDNYPLLVSTGVYPGWVFAKTQHTSKSISERVSVSLLSMPFNISGSDSIGDVAGWTVPQDYTPVENILSELQVGPFQPKIDPIGLIMEFRYFLLGISFLLVLAGASVIYVNNLNSKLEKEIAAKTEAETILKRKHMIEKTMFTISSMFTYPGDVDEAIDTSLMEIGTLCGAGRCYLFVFNEDGTQMSNTHEWCSAGVDPQKDELQDLPSDMFPWWMARLQDDQMVNISDVSAMPPEASAEKEILEMQDIKSILVLPVFIEGILVGFVGIDDVNGTKEWEMDDFDTLHMFSTMMAMVIKRRKMEKSLMESEQHLKRVLEGSNEGTWDADIQEDRIVFNDRYAEILGYPVDEVGTYYEWMNERIHPDDAHHVHEKIEAVHKGNTETAESEYRVRGKDGQYRWVFNKGKVVEYSKDGKPLHMAGILVDISDRKAAEEALIAAKDAAEDASRIKSEFLANMSHELRTPLNSVIGFSDILLEGTFGSLNDKQKRYVGNISKSGKHLLTLINDILDLSKVEAGKMTLNIEEFDVGGSLDDIRSIVSPLALKKDIGLVVELVPETILLKADKGKFKQIIYNLLSNAIKFTDAGGTVGISVTEQDNHILVNVTDTGIGITEEDQQKLFKAFTQIDSSTCRVYEGTGLGLALVKSFIELHGGRIWVESECGRGSSFLFELPLEPVQFPGPEEIETVIMSEGSLEDRSIADPDKVDKGPLVLVVEDEVSSQEILAITLKNAGYDVRFASDGKEALELARELQPFAITLDIMMPKIDGWGVLKQLKHEKRTENIPVVIVSILNEKDLGIIWGAFDYMVKPVDREALLSSLERLRELRSFEQVNVLVIDDEPSVIELMESMLSNEGYDIMSASNGKEGIERALSFLPDVIILDLMMPKVDGFDVISELKKHPETIDIPIIVCTAKDLEAYEKEQLDRDVSFVMQKGIFSKQDLLGCIKSLEKLSK</sequence>
<evidence type="ECO:0000259" key="14">
    <source>
        <dbReference type="PROSITE" id="PS50109"/>
    </source>
</evidence>
<dbReference type="PANTHER" id="PTHR43047">
    <property type="entry name" value="TWO-COMPONENT HISTIDINE PROTEIN KINASE"/>
    <property type="match status" value="1"/>
</dbReference>
<feature type="modified residue" description="4-aspartylphosphate" evidence="12">
    <location>
        <position position="1115"/>
    </location>
</feature>
<dbReference type="InterPro" id="IPR036890">
    <property type="entry name" value="HATPase_C_sf"/>
</dbReference>
<keyword evidence="11" id="KW-0131">Cell cycle</keyword>
<dbReference type="SUPFAM" id="SSF53850">
    <property type="entry name" value="Periplasmic binding protein-like II"/>
    <property type="match status" value="1"/>
</dbReference>
<dbReference type="PROSITE" id="PS50109">
    <property type="entry name" value="HIS_KIN"/>
    <property type="match status" value="1"/>
</dbReference>
<dbReference type="SUPFAM" id="SSF55785">
    <property type="entry name" value="PYP-like sensor domain (PAS domain)"/>
    <property type="match status" value="1"/>
</dbReference>
<feature type="domain" description="PAC" evidence="17">
    <location>
        <begin position="619"/>
        <end position="672"/>
    </location>
</feature>
<dbReference type="GO" id="GO:0009927">
    <property type="term" value="F:histidine phosphotransfer kinase activity"/>
    <property type="evidence" value="ECO:0007669"/>
    <property type="project" value="TreeGrafter"/>
</dbReference>
<dbReference type="GO" id="GO:0005886">
    <property type="term" value="C:plasma membrane"/>
    <property type="evidence" value="ECO:0007669"/>
    <property type="project" value="TreeGrafter"/>
</dbReference>
<dbReference type="Pfam" id="PF00072">
    <property type="entry name" value="Response_reg"/>
    <property type="match status" value="2"/>
</dbReference>
<comment type="catalytic activity">
    <reaction evidence="1">
        <text>ATP + protein L-histidine = ADP + protein N-phospho-L-histidine.</text>
        <dbReference type="EC" id="2.7.13.3"/>
    </reaction>
</comment>
<evidence type="ECO:0000259" key="16">
    <source>
        <dbReference type="PROSITE" id="PS50112"/>
    </source>
</evidence>
<dbReference type="SUPFAM" id="SSF55874">
    <property type="entry name" value="ATPase domain of HSP90 chaperone/DNA topoisomerase II/histidine kinase"/>
    <property type="match status" value="1"/>
</dbReference>
<dbReference type="InterPro" id="IPR036097">
    <property type="entry name" value="HisK_dim/P_sf"/>
</dbReference>
<dbReference type="PROSITE" id="PS50110">
    <property type="entry name" value="RESPONSE_REGULATORY"/>
    <property type="match status" value="2"/>
</dbReference>
<feature type="domain" description="Response regulatory" evidence="15">
    <location>
        <begin position="944"/>
        <end position="1057"/>
    </location>
</feature>
<feature type="domain" description="Response regulatory" evidence="15">
    <location>
        <begin position="1066"/>
        <end position="1182"/>
    </location>
</feature>
<dbReference type="Gene3D" id="3.30.450.20">
    <property type="entry name" value="PAS domain"/>
    <property type="match status" value="1"/>
</dbReference>
<protein>
    <recommendedName>
        <fullName evidence="3">histidine kinase</fullName>
        <ecNumber evidence="3">2.7.13.3</ecNumber>
    </recommendedName>
</protein>
<feature type="domain" description="Histidine kinase" evidence="14">
    <location>
        <begin position="690"/>
        <end position="909"/>
    </location>
</feature>
<feature type="transmembrane region" description="Helical" evidence="13">
    <location>
        <begin position="323"/>
        <end position="344"/>
    </location>
</feature>
<dbReference type="PRINTS" id="PR00344">
    <property type="entry name" value="BCTRLSENSOR"/>
</dbReference>
<dbReference type="Gene3D" id="3.40.190.10">
    <property type="entry name" value="Periplasmic binding protein-like II"/>
    <property type="match status" value="2"/>
</dbReference>
<dbReference type="SUPFAM" id="SSF47384">
    <property type="entry name" value="Homodimeric domain of signal transducing histidine kinase"/>
    <property type="match status" value="1"/>
</dbReference>
<dbReference type="SMART" id="SM00091">
    <property type="entry name" value="PAS"/>
    <property type="match status" value="1"/>
</dbReference>
<dbReference type="InterPro" id="IPR004358">
    <property type="entry name" value="Sig_transdc_His_kin-like_C"/>
</dbReference>
<dbReference type="CDD" id="cd16922">
    <property type="entry name" value="HATPase_EvgS-ArcB-TorS-like"/>
    <property type="match status" value="1"/>
</dbReference>
<evidence type="ECO:0000256" key="8">
    <source>
        <dbReference type="ARBA" id="ARBA00022840"/>
    </source>
</evidence>
<evidence type="ECO:0000256" key="5">
    <source>
        <dbReference type="ARBA" id="ARBA00022679"/>
    </source>
</evidence>
<keyword evidence="10 13" id="KW-0472">Membrane</keyword>
<evidence type="ECO:0000259" key="15">
    <source>
        <dbReference type="PROSITE" id="PS50110"/>
    </source>
</evidence>
<dbReference type="CDD" id="cd17574">
    <property type="entry name" value="REC_OmpR"/>
    <property type="match status" value="1"/>
</dbReference>
<dbReference type="Proteomes" id="UP000198535">
    <property type="component" value="Unassembled WGS sequence"/>
</dbReference>
<dbReference type="AlphaFoldDB" id="A0A1I4NXH6"/>
<dbReference type="FunFam" id="3.30.565.10:FF:000010">
    <property type="entry name" value="Sensor histidine kinase RcsC"/>
    <property type="match status" value="1"/>
</dbReference>
<dbReference type="InterPro" id="IPR003661">
    <property type="entry name" value="HisK_dim/P_dom"/>
</dbReference>
<dbReference type="InterPro" id="IPR011006">
    <property type="entry name" value="CheY-like_superfamily"/>
</dbReference>
<keyword evidence="6" id="KW-0547">Nucleotide-binding</keyword>
<keyword evidence="4 12" id="KW-0597">Phosphoprotein</keyword>
<evidence type="ECO:0000313" key="19">
    <source>
        <dbReference type="Proteomes" id="UP000198535"/>
    </source>
</evidence>
<dbReference type="InterPro" id="IPR035965">
    <property type="entry name" value="PAS-like_dom_sf"/>
</dbReference>
<dbReference type="SUPFAM" id="SSF52172">
    <property type="entry name" value="CheY-like"/>
    <property type="match status" value="2"/>
</dbReference>
<dbReference type="InterPro" id="IPR001789">
    <property type="entry name" value="Sig_transdc_resp-reg_receiver"/>
</dbReference>
<keyword evidence="7" id="KW-0418">Kinase</keyword>
<evidence type="ECO:0000256" key="6">
    <source>
        <dbReference type="ARBA" id="ARBA00022741"/>
    </source>
</evidence>
<dbReference type="SMART" id="SM00388">
    <property type="entry name" value="HisKA"/>
    <property type="match status" value="1"/>
</dbReference>
<feature type="domain" description="PAS" evidence="16">
    <location>
        <begin position="543"/>
        <end position="615"/>
    </location>
</feature>
<dbReference type="GO" id="GO:0005524">
    <property type="term" value="F:ATP binding"/>
    <property type="evidence" value="ECO:0007669"/>
    <property type="project" value="UniProtKB-KW"/>
</dbReference>
<accession>A0A1I4NXH6</accession>
<dbReference type="SMART" id="SM00065">
    <property type="entry name" value="GAF"/>
    <property type="match status" value="1"/>
</dbReference>
<dbReference type="PROSITE" id="PS50112">
    <property type="entry name" value="PAS"/>
    <property type="match status" value="1"/>
</dbReference>
<reference evidence="19" key="1">
    <citation type="submission" date="2016-10" db="EMBL/GenBank/DDBJ databases">
        <authorList>
            <person name="Varghese N."/>
            <person name="Submissions S."/>
        </authorList>
    </citation>
    <scope>NUCLEOTIDE SEQUENCE [LARGE SCALE GENOMIC DNA]</scope>
    <source>
        <strain evidence="19">Mob M</strain>
    </source>
</reference>
<dbReference type="Gene3D" id="3.30.450.40">
    <property type="match status" value="1"/>
</dbReference>
<evidence type="ECO:0000256" key="11">
    <source>
        <dbReference type="ARBA" id="ARBA00023306"/>
    </source>
</evidence>
<evidence type="ECO:0000256" key="7">
    <source>
        <dbReference type="ARBA" id="ARBA00022777"/>
    </source>
</evidence>
<dbReference type="InterPro" id="IPR003018">
    <property type="entry name" value="GAF"/>
</dbReference>
<dbReference type="SMART" id="SM00448">
    <property type="entry name" value="REC"/>
    <property type="match status" value="2"/>
</dbReference>
<dbReference type="FunFam" id="1.10.287.130:FF:000038">
    <property type="entry name" value="Sensory transduction histidine kinase"/>
    <property type="match status" value="1"/>
</dbReference>
<dbReference type="CDD" id="cd00130">
    <property type="entry name" value="PAS"/>
    <property type="match status" value="1"/>
</dbReference>
<feature type="transmembrane region" description="Helical" evidence="13">
    <location>
        <begin position="485"/>
        <end position="503"/>
    </location>
</feature>
<comment type="subcellular location">
    <subcellularLocation>
        <location evidence="2">Membrane</location>
    </subcellularLocation>
</comment>
<keyword evidence="8" id="KW-0067">ATP-binding</keyword>
<gene>
    <name evidence="18" type="ORF">SAMN04488696_0325</name>
</gene>
<evidence type="ECO:0000256" key="9">
    <source>
        <dbReference type="ARBA" id="ARBA00023012"/>
    </source>
</evidence>
<dbReference type="InterPro" id="IPR000700">
    <property type="entry name" value="PAS-assoc_C"/>
</dbReference>